<accession>A0A9X3IRK2</accession>
<keyword evidence="2" id="KW-1185">Reference proteome</keyword>
<reference evidence="1" key="1">
    <citation type="submission" date="2022-11" db="EMBL/GenBank/DDBJ databases">
        <title>Parathalassolutuus dongxingensis gen. nov., sp. nov., a novel member of family Oceanospirillaceae isolated from a coastal shrimp pond in Guangxi, China.</title>
        <authorList>
            <person name="Chen H."/>
        </authorList>
    </citation>
    <scope>NUCLEOTIDE SEQUENCE</scope>
    <source>
        <strain evidence="1">G-43</strain>
    </source>
</reference>
<dbReference type="Proteomes" id="UP001150830">
    <property type="component" value="Unassembled WGS sequence"/>
</dbReference>
<dbReference type="EMBL" id="JAPNOA010000007">
    <property type="protein sequence ID" value="MCY0963939.1"/>
    <property type="molecule type" value="Genomic_DNA"/>
</dbReference>
<evidence type="ECO:0000313" key="1">
    <source>
        <dbReference type="EMBL" id="MCY0963939.1"/>
    </source>
</evidence>
<dbReference type="RefSeq" id="WP_283172158.1">
    <property type="nucleotide sequence ID" value="NZ_JAPNOA010000007.1"/>
</dbReference>
<organism evidence="1 2">
    <name type="scientific">Parathalassolituus penaei</name>
    <dbReference type="NCBI Taxonomy" id="2997323"/>
    <lineage>
        <taxon>Bacteria</taxon>
        <taxon>Pseudomonadati</taxon>
        <taxon>Pseudomonadota</taxon>
        <taxon>Gammaproteobacteria</taxon>
        <taxon>Oceanospirillales</taxon>
        <taxon>Oceanospirillaceae</taxon>
        <taxon>Parathalassolituus</taxon>
    </lineage>
</organism>
<name>A0A9X3IRK2_9GAMM</name>
<protein>
    <submittedName>
        <fullName evidence="1">Cysteine-rich CWC family protein</fullName>
    </submittedName>
</protein>
<proteinExistence type="predicted"/>
<evidence type="ECO:0000313" key="2">
    <source>
        <dbReference type="Proteomes" id="UP001150830"/>
    </source>
</evidence>
<dbReference type="InterPro" id="IPR032720">
    <property type="entry name" value="Cys_rich_CWC"/>
</dbReference>
<comment type="caution">
    <text evidence="1">The sequence shown here is derived from an EMBL/GenBank/DDBJ whole genome shotgun (WGS) entry which is preliminary data.</text>
</comment>
<dbReference type="Pfam" id="PF14375">
    <property type="entry name" value="Cys_rich_CWC"/>
    <property type="match status" value="1"/>
</dbReference>
<sequence length="76" mass="8195">MQPLNNTSCPLCGQHNQCAAALKNSFDVECWCRDAEFPPELLAKIPEEQRRVSCVCPACVGYVGVPGGVQGFDPQA</sequence>
<gene>
    <name evidence="1" type="ORF">OUO13_01925</name>
</gene>
<dbReference type="AlphaFoldDB" id="A0A9X3IRK2"/>